<name>A0ABN7J933_9BASI</name>
<reference evidence="4" key="1">
    <citation type="submission" date="2020-10" db="EMBL/GenBank/DDBJ databases">
        <authorList>
            <person name="Sedaghatjoo S."/>
        </authorList>
    </citation>
    <scope>NUCLEOTIDE SEQUENCE</scope>
    <source>
        <strain evidence="4">AZH3</strain>
    </source>
</reference>
<dbReference type="InterPro" id="IPR001810">
    <property type="entry name" value="F-box_dom"/>
</dbReference>
<feature type="compositionally biased region" description="Polar residues" evidence="2">
    <location>
        <begin position="1"/>
        <end position="14"/>
    </location>
</feature>
<dbReference type="PANTHER" id="PTHR10982:SF21">
    <property type="entry name" value="FATTY ACID SYNTHASE SUBUNIT BETA"/>
    <property type="match status" value="1"/>
</dbReference>
<feature type="domain" description="F-box" evidence="3">
    <location>
        <begin position="47"/>
        <end position="97"/>
    </location>
</feature>
<evidence type="ECO:0000259" key="3">
    <source>
        <dbReference type="PROSITE" id="PS50181"/>
    </source>
</evidence>
<dbReference type="InterPro" id="IPR013565">
    <property type="entry name" value="Fas1/AflB-like_central"/>
</dbReference>
<dbReference type="EMBL" id="CAJHJG010005881">
    <property type="protein sequence ID" value="CAD6953300.1"/>
    <property type="molecule type" value="Genomic_DNA"/>
</dbReference>
<proteinExistence type="predicted"/>
<gene>
    <name evidence="4" type="ORF">JKIAZH3_G9341</name>
</gene>
<protein>
    <recommendedName>
        <fullName evidence="3">F-box domain-containing protein</fullName>
    </recommendedName>
</protein>
<dbReference type="PANTHER" id="PTHR10982">
    <property type="entry name" value="MALONYL COA-ACYL CARRIER PROTEIN TRANSACYLASE"/>
    <property type="match status" value="1"/>
</dbReference>
<accession>A0ABN7J933</accession>
<dbReference type="SUPFAM" id="SSF81383">
    <property type="entry name" value="F-box domain"/>
    <property type="match status" value="1"/>
</dbReference>
<organism evidence="4 5">
    <name type="scientific">Tilletia caries</name>
    <name type="common">wheat bunt fungus</name>
    <dbReference type="NCBI Taxonomy" id="13290"/>
    <lineage>
        <taxon>Eukaryota</taxon>
        <taxon>Fungi</taxon>
        <taxon>Dikarya</taxon>
        <taxon>Basidiomycota</taxon>
        <taxon>Ustilaginomycotina</taxon>
        <taxon>Exobasidiomycetes</taxon>
        <taxon>Tilletiales</taxon>
        <taxon>Tilletiaceae</taxon>
        <taxon>Tilletia</taxon>
    </lineage>
</organism>
<sequence>MPSFLETPSASDMQQAHVPDEDAGSVPDEDAGTLATSSAALPNRAAAFSLLDLPNELLFPILDGLDYRALNALRSTCKTLRQILLLPRFDHALFRSGYEDHRDYALGNVIFEHQKRDRFSGLVIQAFFPLSQQIFDRPVHWSKATNLGSNITPCVSTVDTGFDVVVLDAGCQIEAYHLRDLVSFKPGSADAIRQVRSIAAAYPDDFPIILQWTGGRTGGHHSAEDFHQPILATYSRIRRNTNISLVTGIGFRSADDLWP</sequence>
<evidence type="ECO:0000313" key="4">
    <source>
        <dbReference type="EMBL" id="CAD6953300.1"/>
    </source>
</evidence>
<feature type="compositionally biased region" description="Acidic residues" evidence="2">
    <location>
        <begin position="21"/>
        <end position="31"/>
    </location>
</feature>
<dbReference type="Pfam" id="PF08354">
    <property type="entry name" value="Fas1-AflB-like_hel"/>
    <property type="match status" value="1"/>
</dbReference>
<dbReference type="SMART" id="SM00256">
    <property type="entry name" value="FBOX"/>
    <property type="match status" value="1"/>
</dbReference>
<comment type="caution">
    <text evidence="4">The sequence shown here is derived from an EMBL/GenBank/DDBJ whole genome shotgun (WGS) entry which is preliminary data.</text>
</comment>
<evidence type="ECO:0000256" key="1">
    <source>
        <dbReference type="ARBA" id="ARBA00022679"/>
    </source>
</evidence>
<keyword evidence="1" id="KW-0808">Transferase</keyword>
<dbReference type="Proteomes" id="UP000836402">
    <property type="component" value="Unassembled WGS sequence"/>
</dbReference>
<feature type="region of interest" description="Disordered" evidence="2">
    <location>
        <begin position="1"/>
        <end position="33"/>
    </location>
</feature>
<evidence type="ECO:0000256" key="2">
    <source>
        <dbReference type="SAM" id="MobiDB-lite"/>
    </source>
</evidence>
<dbReference type="PROSITE" id="PS50181">
    <property type="entry name" value="FBOX"/>
    <property type="match status" value="1"/>
</dbReference>
<dbReference type="InterPro" id="IPR013785">
    <property type="entry name" value="Aldolase_TIM"/>
</dbReference>
<dbReference type="InterPro" id="IPR036047">
    <property type="entry name" value="F-box-like_dom_sf"/>
</dbReference>
<keyword evidence="5" id="KW-1185">Reference proteome</keyword>
<dbReference type="Pfam" id="PF00646">
    <property type="entry name" value="F-box"/>
    <property type="match status" value="1"/>
</dbReference>
<dbReference type="Gene3D" id="3.20.20.70">
    <property type="entry name" value="Aldolase class I"/>
    <property type="match status" value="1"/>
</dbReference>
<evidence type="ECO:0000313" key="5">
    <source>
        <dbReference type="Proteomes" id="UP000836402"/>
    </source>
</evidence>
<dbReference type="InterPro" id="IPR050830">
    <property type="entry name" value="Fungal_FAS"/>
</dbReference>